<evidence type="ECO:0000256" key="3">
    <source>
        <dbReference type="ARBA" id="ARBA00022946"/>
    </source>
</evidence>
<accession>A0A9N6ZFA3</accession>
<comment type="subcellular location">
    <subcellularLocation>
        <location evidence="1">Mitochondrion</location>
    </subcellularLocation>
</comment>
<dbReference type="Pfam" id="PF15433">
    <property type="entry name" value="MRP-S31"/>
    <property type="match status" value="1"/>
</dbReference>
<organism evidence="9">
    <name type="scientific">Evadne anonyx</name>
    <dbReference type="NCBI Taxonomy" id="141404"/>
    <lineage>
        <taxon>Eukaryota</taxon>
        <taxon>Metazoa</taxon>
        <taxon>Ecdysozoa</taxon>
        <taxon>Arthropoda</taxon>
        <taxon>Crustacea</taxon>
        <taxon>Branchiopoda</taxon>
        <taxon>Diplostraca</taxon>
        <taxon>Cladocera</taxon>
        <taxon>Onychopoda</taxon>
        <taxon>Podonidae</taxon>
        <taxon>Evadne</taxon>
    </lineage>
</organism>
<dbReference type="EMBL" id="OC985808">
    <property type="protein sequence ID" value="CAG4642463.1"/>
    <property type="molecule type" value="Genomic_DNA"/>
</dbReference>
<dbReference type="PANTHER" id="PTHR13231">
    <property type="entry name" value="MITOCHONDRIAL RIBOSOMAL PROTEIN S31"/>
    <property type="match status" value="1"/>
</dbReference>
<keyword evidence="3" id="KW-0809">Transit peptide</keyword>
<sequence length="375" mass="42744">MAIPLKCTMLRLSSRLVRLENSLRNICSSNSFYCKDDDHEDLNKTVPQQPTNENPKSKLNHLIQSMTKDKELKTSATPSVFVVPRVSKLKKKSKMIQPKTKIEPEMIEAVNKVTELFPEAKEDTRNVLINKLEAVENETELGKSAAVVQDPVNEVVQVLDENVKADKPKQVEIETKVKPPVKSGPSFAEFNSLLSQFKVDPKDKLNKFGSTSDSLGSRRGSLFEGTPLQIFQNVQFEESETTNQMKTWKKLCNRELQLSITNPPVNGFQQMIHLTQQGKLWQFPINNEQGMDEEARVGFHEHLFLEPYLNPWCPKRGPIRHFMELVCIGLSKNPYLTVSQKKEHINWFRSYFSAKRSILIETGALAESTSNELTV</sequence>
<evidence type="ECO:0000256" key="6">
    <source>
        <dbReference type="ARBA" id="ARBA00023274"/>
    </source>
</evidence>
<dbReference type="PANTHER" id="PTHR13231:SF3">
    <property type="entry name" value="SMALL RIBOSOMAL SUBUNIT PROTEIN MS31"/>
    <property type="match status" value="1"/>
</dbReference>
<evidence type="ECO:0000256" key="5">
    <source>
        <dbReference type="ARBA" id="ARBA00023128"/>
    </source>
</evidence>
<comment type="similarity">
    <text evidence="2">Belongs to the mitochondrion-specific ribosomal protein mS31 family.</text>
</comment>
<gene>
    <name evidence="9" type="primary">EOG090X04UC</name>
</gene>
<keyword evidence="6" id="KW-0687">Ribonucleoprotein</keyword>
<dbReference type="AlphaFoldDB" id="A0A9N6ZFA3"/>
<dbReference type="InterPro" id="IPR026299">
    <property type="entry name" value="MRP-S31"/>
</dbReference>
<dbReference type="GO" id="GO:0003735">
    <property type="term" value="F:structural constituent of ribosome"/>
    <property type="evidence" value="ECO:0007669"/>
    <property type="project" value="InterPro"/>
</dbReference>
<evidence type="ECO:0000256" key="8">
    <source>
        <dbReference type="ARBA" id="ARBA00035363"/>
    </source>
</evidence>
<evidence type="ECO:0000313" key="9">
    <source>
        <dbReference type="EMBL" id="CAG4642463.1"/>
    </source>
</evidence>
<evidence type="ECO:0000256" key="4">
    <source>
        <dbReference type="ARBA" id="ARBA00022980"/>
    </source>
</evidence>
<keyword evidence="4" id="KW-0689">Ribosomal protein</keyword>
<evidence type="ECO:0000256" key="2">
    <source>
        <dbReference type="ARBA" id="ARBA00011057"/>
    </source>
</evidence>
<protein>
    <recommendedName>
        <fullName evidence="7">Small ribosomal subunit protein mS31</fullName>
    </recommendedName>
    <alternativeName>
        <fullName evidence="8">28S ribosomal protein S31, mitochondrial</fullName>
    </alternativeName>
</protein>
<reference evidence="9" key="1">
    <citation type="submission" date="2021-04" db="EMBL/GenBank/DDBJ databases">
        <authorList>
            <person name="Cornetti L."/>
        </authorList>
    </citation>
    <scope>NUCLEOTIDE SEQUENCE</scope>
</reference>
<dbReference type="GO" id="GO:0005763">
    <property type="term" value="C:mitochondrial small ribosomal subunit"/>
    <property type="evidence" value="ECO:0007669"/>
    <property type="project" value="InterPro"/>
</dbReference>
<evidence type="ECO:0000256" key="1">
    <source>
        <dbReference type="ARBA" id="ARBA00004173"/>
    </source>
</evidence>
<evidence type="ECO:0000256" key="7">
    <source>
        <dbReference type="ARBA" id="ARBA00035133"/>
    </source>
</evidence>
<name>A0A9N6ZFA3_9CRUS</name>
<proteinExistence type="inferred from homology"/>
<keyword evidence="5" id="KW-0496">Mitochondrion</keyword>